<reference evidence="6 7" key="1">
    <citation type="submission" date="2023-04" db="EMBL/GenBank/DDBJ databases">
        <title>Fusibacter bizertensis strain WBS, isolated from littoral bottom sediments of the Arctic seas - biochemical and genomic analysis.</title>
        <authorList>
            <person name="Brioukhanov A.L."/>
        </authorList>
    </citation>
    <scope>NUCLEOTIDE SEQUENCE [LARGE SCALE GENOMIC DNA]</scope>
    <source>
        <strain evidence="6 7">WBS</strain>
    </source>
</reference>
<proteinExistence type="inferred from homology"/>
<feature type="region of interest" description="Disordered" evidence="4">
    <location>
        <begin position="1"/>
        <end position="33"/>
    </location>
</feature>
<dbReference type="InterPro" id="IPR003593">
    <property type="entry name" value="AAA+_ATPase"/>
</dbReference>
<comment type="similarity">
    <text evidence="1">Belongs to the AAA ATPase family.</text>
</comment>
<accession>A0ABT6NF95</accession>
<evidence type="ECO:0000256" key="1">
    <source>
        <dbReference type="ARBA" id="ARBA00006914"/>
    </source>
</evidence>
<dbReference type="CDD" id="cd19481">
    <property type="entry name" value="RecA-like_protease"/>
    <property type="match status" value="1"/>
</dbReference>
<dbReference type="Proteomes" id="UP001158045">
    <property type="component" value="Unassembled WGS sequence"/>
</dbReference>
<keyword evidence="2" id="KW-0547">Nucleotide-binding</keyword>
<evidence type="ECO:0000256" key="3">
    <source>
        <dbReference type="ARBA" id="ARBA00022840"/>
    </source>
</evidence>
<sequence length="312" mass="35042">MDENMKIGTKSENGQSLKPQSEERYVSPPGVQNQRTVENDINKRMDMFTTEKPMRRLEDLVVSEKTKKQMASLLTKVKYHDVLYEDFGLKEVDATGGRTAINLYGPPGTGKSFAAEAIANELNMDIIRVNYAEIESKFVGETPKNIKAVFQKAKESNAVLFFDEADSILGKRLSNITQSTDHAVNVSRSVMLLELDNFSGITIFATNFASNYDSAFVRRILGHIEMPLPDKSCREMIFKKLIPSKLPIELSKSDRECIIIETEWLSGGDILNIIVNASSMALEREGYTCKVRLNDFITAIHSSKKAKEEIGR</sequence>
<dbReference type="SUPFAM" id="SSF52540">
    <property type="entry name" value="P-loop containing nucleoside triphosphate hydrolases"/>
    <property type="match status" value="1"/>
</dbReference>
<dbReference type="SMART" id="SM00382">
    <property type="entry name" value="AAA"/>
    <property type="match status" value="1"/>
</dbReference>
<dbReference type="InterPro" id="IPR003959">
    <property type="entry name" value="ATPase_AAA_core"/>
</dbReference>
<dbReference type="InterPro" id="IPR050221">
    <property type="entry name" value="26S_Proteasome_ATPase"/>
</dbReference>
<comment type="caution">
    <text evidence="6">The sequence shown here is derived from an EMBL/GenBank/DDBJ whole genome shotgun (WGS) entry which is preliminary data.</text>
</comment>
<dbReference type="GO" id="GO:0005524">
    <property type="term" value="F:ATP binding"/>
    <property type="evidence" value="ECO:0007669"/>
    <property type="project" value="UniProtKB-KW"/>
</dbReference>
<evidence type="ECO:0000256" key="2">
    <source>
        <dbReference type="ARBA" id="ARBA00022741"/>
    </source>
</evidence>
<feature type="domain" description="AAA+ ATPase" evidence="5">
    <location>
        <begin position="97"/>
        <end position="230"/>
    </location>
</feature>
<name>A0ABT6NF95_9FIRM</name>
<evidence type="ECO:0000256" key="4">
    <source>
        <dbReference type="SAM" id="MobiDB-lite"/>
    </source>
</evidence>
<dbReference type="Gene3D" id="3.40.50.300">
    <property type="entry name" value="P-loop containing nucleotide triphosphate hydrolases"/>
    <property type="match status" value="1"/>
</dbReference>
<evidence type="ECO:0000313" key="6">
    <source>
        <dbReference type="EMBL" id="MDH8679100.1"/>
    </source>
</evidence>
<dbReference type="RefSeq" id="WP_281094997.1">
    <property type="nucleotide sequence ID" value="NZ_JARYZI010000009.1"/>
</dbReference>
<evidence type="ECO:0000313" key="7">
    <source>
        <dbReference type="Proteomes" id="UP001158045"/>
    </source>
</evidence>
<evidence type="ECO:0000259" key="5">
    <source>
        <dbReference type="SMART" id="SM00382"/>
    </source>
</evidence>
<gene>
    <name evidence="6" type="ORF">QE109_13145</name>
</gene>
<keyword evidence="3 6" id="KW-0067">ATP-binding</keyword>
<organism evidence="6 7">
    <name type="scientific">Fusibacter bizertensis</name>
    <dbReference type="NCBI Taxonomy" id="1488331"/>
    <lineage>
        <taxon>Bacteria</taxon>
        <taxon>Bacillati</taxon>
        <taxon>Bacillota</taxon>
        <taxon>Clostridia</taxon>
        <taxon>Eubacteriales</taxon>
        <taxon>Eubacteriales Family XII. Incertae Sedis</taxon>
        <taxon>Fusibacter</taxon>
    </lineage>
</organism>
<feature type="compositionally biased region" description="Polar residues" evidence="4">
    <location>
        <begin position="10"/>
        <end position="19"/>
    </location>
</feature>
<dbReference type="EMBL" id="JARYZI010000009">
    <property type="protein sequence ID" value="MDH8679100.1"/>
    <property type="molecule type" value="Genomic_DNA"/>
</dbReference>
<protein>
    <submittedName>
        <fullName evidence="6">ATP-binding protein</fullName>
    </submittedName>
</protein>
<dbReference type="Pfam" id="PF00004">
    <property type="entry name" value="AAA"/>
    <property type="match status" value="1"/>
</dbReference>
<keyword evidence="7" id="KW-1185">Reference proteome</keyword>
<dbReference type="InterPro" id="IPR027417">
    <property type="entry name" value="P-loop_NTPase"/>
</dbReference>
<dbReference type="PANTHER" id="PTHR23073">
    <property type="entry name" value="26S PROTEASOME REGULATORY SUBUNIT"/>
    <property type="match status" value="1"/>
</dbReference>